<keyword evidence="2" id="KW-0175">Coiled coil</keyword>
<evidence type="ECO:0000313" key="4">
    <source>
        <dbReference type="EMBL" id="CAD7693817.1"/>
    </source>
</evidence>
<gene>
    <name evidence="4" type="ORF">NYPRO_LOCUS26609</name>
</gene>
<evidence type="ECO:0000259" key="3">
    <source>
        <dbReference type="Pfam" id="PF18031"/>
    </source>
</evidence>
<feature type="domain" description="UCH37-like C-terminal" evidence="3">
    <location>
        <begin position="44"/>
        <end position="71"/>
    </location>
</feature>
<comment type="caution">
    <text evidence="4">The sequence shown here is derived from an EMBL/GenBank/DDBJ whole genome shotgun (WGS) entry which is preliminary data.</text>
</comment>
<dbReference type="Gene3D" id="1.20.58.860">
    <property type="match status" value="1"/>
</dbReference>
<keyword evidence="5" id="KW-1185">Reference proteome</keyword>
<reference evidence="4" key="1">
    <citation type="submission" date="2020-12" db="EMBL/GenBank/DDBJ databases">
        <authorList>
            <consortium name="Molecular Ecology Group"/>
        </authorList>
    </citation>
    <scope>NUCLEOTIDE SEQUENCE</scope>
    <source>
        <strain evidence="4">TBG_1078</strain>
    </source>
</reference>
<evidence type="ECO:0000313" key="5">
    <source>
        <dbReference type="Proteomes" id="UP000645828"/>
    </source>
</evidence>
<sequence length="111" mass="12923">MTTVSNKKKKKKIYEQKITQLQRQLAEGSVDTDQGNKMLSAIQSEETIRRKFSYLPFIIELLKTLAEHEQLISQVEKAKERMQRQHQKPNLRGCFGVCPYFCSCTSFKGNH</sequence>
<organism evidence="4 5">
    <name type="scientific">Nyctereutes procyonoides</name>
    <name type="common">Raccoon dog</name>
    <name type="synonym">Canis procyonoides</name>
    <dbReference type="NCBI Taxonomy" id="34880"/>
    <lineage>
        <taxon>Eukaryota</taxon>
        <taxon>Metazoa</taxon>
        <taxon>Chordata</taxon>
        <taxon>Craniata</taxon>
        <taxon>Vertebrata</taxon>
        <taxon>Euteleostomi</taxon>
        <taxon>Mammalia</taxon>
        <taxon>Eutheria</taxon>
        <taxon>Laurasiatheria</taxon>
        <taxon>Carnivora</taxon>
        <taxon>Caniformia</taxon>
        <taxon>Canidae</taxon>
        <taxon>Nyctereutes</taxon>
    </lineage>
</organism>
<dbReference type="InterPro" id="IPR041507">
    <property type="entry name" value="UCH_C"/>
</dbReference>
<dbReference type="EMBL" id="CAJHUB010000787">
    <property type="protein sequence ID" value="CAD7693817.1"/>
    <property type="molecule type" value="Genomic_DNA"/>
</dbReference>
<dbReference type="AlphaFoldDB" id="A0A811ZYU4"/>
<dbReference type="PROSITE" id="PS52049">
    <property type="entry name" value="ULD"/>
    <property type="match status" value="1"/>
</dbReference>
<dbReference type="GO" id="GO:0006511">
    <property type="term" value="P:ubiquitin-dependent protein catabolic process"/>
    <property type="evidence" value="ECO:0007669"/>
    <property type="project" value="UniProtKB-UniRule"/>
</dbReference>
<keyword evidence="1" id="KW-0833">Ubl conjugation pathway</keyword>
<protein>
    <submittedName>
        <fullName evidence="4">(raccoon dog) hypothetical protein</fullName>
    </submittedName>
</protein>
<evidence type="ECO:0000256" key="2">
    <source>
        <dbReference type="SAM" id="Coils"/>
    </source>
</evidence>
<dbReference type="Proteomes" id="UP000645828">
    <property type="component" value="Unassembled WGS sequence"/>
</dbReference>
<dbReference type="Pfam" id="PF18031">
    <property type="entry name" value="UCH_C"/>
    <property type="match status" value="1"/>
</dbReference>
<evidence type="ECO:0000256" key="1">
    <source>
        <dbReference type="PROSITE-ProRule" id="PRU01394"/>
    </source>
</evidence>
<proteinExistence type="predicted"/>
<accession>A0A811ZYU4</accession>
<feature type="coiled-coil region" evidence="2">
    <location>
        <begin position="58"/>
        <end position="88"/>
    </location>
</feature>
<name>A0A811ZYU4_NYCPR</name>